<dbReference type="Pfam" id="PF00694">
    <property type="entry name" value="Aconitase_C"/>
    <property type="match status" value="1"/>
</dbReference>
<comment type="similarity">
    <text evidence="4 10">Belongs to the LeuD family. LeuD type 1 subfamily.</text>
</comment>
<keyword evidence="8 10" id="KW-0456">Lyase</keyword>
<evidence type="ECO:0000256" key="5">
    <source>
        <dbReference type="ARBA" id="ARBA00011271"/>
    </source>
</evidence>
<keyword evidence="7 10" id="KW-0028">Amino-acid biosynthesis</keyword>
<comment type="function">
    <text evidence="2 10">Catalyzes the isomerization between 2-isopropylmalate and 3-isopropylmalate, via the formation of 2-isopropylmaleate.</text>
</comment>
<evidence type="ECO:0000313" key="13">
    <source>
        <dbReference type="Proteomes" id="UP000198623"/>
    </source>
</evidence>
<dbReference type="STRING" id="1045558.SAMN05216175_11499"/>
<comment type="pathway">
    <text evidence="3 10">Amino-acid biosynthesis; L-leucine biosynthesis; L-leucine from 3-methyl-2-oxobutanoate: step 2/4.</text>
</comment>
<dbReference type="NCBIfam" id="NF002458">
    <property type="entry name" value="PRK01641.1"/>
    <property type="match status" value="1"/>
</dbReference>
<evidence type="ECO:0000256" key="2">
    <source>
        <dbReference type="ARBA" id="ARBA00002695"/>
    </source>
</evidence>
<sequence length="215" mass="24109">MKSFTKVTGIAAPLDRANVDTDMIIPKQFLKSIKRSGFGPNLFDELRYMDEGQPDQDCAGRPVNPDFVLNQARYQGAAVLLARENFGCGSSREHAPWALDDFGIRCVIAPSFADIFYNNCFKNGLLPIILNDDQVDQLFNEVDATEGYQLTVDLEKQLVITPSGATFSFEVDGFRKHCLLNGLDDIGLTLQYADEIAAYEARRRQETPWLFDAIK</sequence>
<dbReference type="GO" id="GO:0009098">
    <property type="term" value="P:L-leucine biosynthetic process"/>
    <property type="evidence" value="ECO:0007669"/>
    <property type="project" value="UniProtKB-UniRule"/>
</dbReference>
<dbReference type="HAMAP" id="MF_01031">
    <property type="entry name" value="LeuD_type1"/>
    <property type="match status" value="1"/>
</dbReference>
<dbReference type="InterPro" id="IPR050075">
    <property type="entry name" value="LeuD"/>
</dbReference>
<feature type="domain" description="Aconitase A/isopropylmalate dehydratase small subunit swivel" evidence="11">
    <location>
        <begin position="1"/>
        <end position="131"/>
    </location>
</feature>
<organism evidence="12 13">
    <name type="scientific">Neptunomonas qingdaonensis</name>
    <dbReference type="NCBI Taxonomy" id="1045558"/>
    <lineage>
        <taxon>Bacteria</taxon>
        <taxon>Pseudomonadati</taxon>
        <taxon>Pseudomonadota</taxon>
        <taxon>Gammaproteobacteria</taxon>
        <taxon>Oceanospirillales</taxon>
        <taxon>Oceanospirillaceae</taxon>
        <taxon>Neptunomonas</taxon>
    </lineage>
</organism>
<dbReference type="InterPro" id="IPR033940">
    <property type="entry name" value="IPMI_Swivel"/>
</dbReference>
<protein>
    <recommendedName>
        <fullName evidence="10">3-isopropylmalate dehydratase small subunit</fullName>
        <ecNumber evidence="10">4.2.1.33</ecNumber>
    </recommendedName>
    <alternativeName>
        <fullName evidence="10">Alpha-IPM isomerase</fullName>
        <shortName evidence="10">IPMI</shortName>
    </alternativeName>
    <alternativeName>
        <fullName evidence="10">Isopropylmalate isomerase</fullName>
    </alternativeName>
</protein>
<evidence type="ECO:0000256" key="7">
    <source>
        <dbReference type="ARBA" id="ARBA00022605"/>
    </source>
</evidence>
<dbReference type="EC" id="4.2.1.33" evidence="10"/>
<keyword evidence="6 10" id="KW-0432">Leucine biosynthesis</keyword>
<dbReference type="RefSeq" id="WP_090729686.1">
    <property type="nucleotide sequence ID" value="NZ_FOOU01000014.1"/>
</dbReference>
<evidence type="ECO:0000256" key="8">
    <source>
        <dbReference type="ARBA" id="ARBA00023239"/>
    </source>
</evidence>
<comment type="catalytic activity">
    <reaction evidence="1 10">
        <text>(2R,3S)-3-isopropylmalate = (2S)-2-isopropylmalate</text>
        <dbReference type="Rhea" id="RHEA:32287"/>
        <dbReference type="ChEBI" id="CHEBI:1178"/>
        <dbReference type="ChEBI" id="CHEBI:35121"/>
        <dbReference type="EC" id="4.2.1.33"/>
    </reaction>
</comment>
<dbReference type="InterPro" id="IPR000573">
    <property type="entry name" value="AconitaseA/IPMdHydase_ssu_swvl"/>
</dbReference>
<comment type="subunit">
    <text evidence="5 10">Heterodimer of LeuC and LeuD.</text>
</comment>
<reference evidence="13" key="1">
    <citation type="submission" date="2016-10" db="EMBL/GenBank/DDBJ databases">
        <authorList>
            <person name="Varghese N."/>
            <person name="Submissions S."/>
        </authorList>
    </citation>
    <scope>NUCLEOTIDE SEQUENCE [LARGE SCALE GENOMIC DNA]</scope>
    <source>
        <strain evidence="13">CGMCC 1.10971</strain>
    </source>
</reference>
<accession>A0A1I2UXH1</accession>
<evidence type="ECO:0000256" key="9">
    <source>
        <dbReference type="ARBA" id="ARBA00023304"/>
    </source>
</evidence>
<gene>
    <name evidence="10" type="primary">leuD</name>
    <name evidence="12" type="ORF">SAMN05216175_11499</name>
</gene>
<dbReference type="NCBIfam" id="TIGR00171">
    <property type="entry name" value="leuD"/>
    <property type="match status" value="1"/>
</dbReference>
<dbReference type="GO" id="GO:0003861">
    <property type="term" value="F:3-isopropylmalate dehydratase activity"/>
    <property type="evidence" value="ECO:0007669"/>
    <property type="project" value="UniProtKB-UniRule"/>
</dbReference>
<dbReference type="AlphaFoldDB" id="A0A1I2UXH1"/>
<keyword evidence="9 10" id="KW-0100">Branched-chain amino acid biosynthesis</keyword>
<dbReference type="PANTHER" id="PTHR43345">
    <property type="entry name" value="3-ISOPROPYLMALATE DEHYDRATASE SMALL SUBUNIT 2-RELATED-RELATED"/>
    <property type="match status" value="1"/>
</dbReference>
<dbReference type="InterPro" id="IPR004431">
    <property type="entry name" value="3-IsopropMal_deHydase_ssu"/>
</dbReference>
<dbReference type="PANTHER" id="PTHR43345:SF5">
    <property type="entry name" value="3-ISOPROPYLMALATE DEHYDRATASE SMALL SUBUNIT"/>
    <property type="match status" value="1"/>
</dbReference>
<evidence type="ECO:0000313" key="12">
    <source>
        <dbReference type="EMBL" id="SFG81845.1"/>
    </source>
</evidence>
<evidence type="ECO:0000259" key="11">
    <source>
        <dbReference type="Pfam" id="PF00694"/>
    </source>
</evidence>
<dbReference type="InterPro" id="IPR015928">
    <property type="entry name" value="Aconitase/3IPM_dehydase_swvl"/>
</dbReference>
<evidence type="ECO:0000256" key="10">
    <source>
        <dbReference type="HAMAP-Rule" id="MF_01031"/>
    </source>
</evidence>
<evidence type="ECO:0000256" key="3">
    <source>
        <dbReference type="ARBA" id="ARBA00004729"/>
    </source>
</evidence>
<evidence type="ECO:0000256" key="1">
    <source>
        <dbReference type="ARBA" id="ARBA00000491"/>
    </source>
</evidence>
<dbReference type="UniPathway" id="UPA00048">
    <property type="reaction ID" value="UER00071"/>
</dbReference>
<proteinExistence type="inferred from homology"/>
<dbReference type="Gene3D" id="3.20.19.10">
    <property type="entry name" value="Aconitase, domain 4"/>
    <property type="match status" value="1"/>
</dbReference>
<evidence type="ECO:0000256" key="4">
    <source>
        <dbReference type="ARBA" id="ARBA00009845"/>
    </source>
</evidence>
<evidence type="ECO:0000256" key="6">
    <source>
        <dbReference type="ARBA" id="ARBA00022430"/>
    </source>
</evidence>
<dbReference type="SUPFAM" id="SSF52016">
    <property type="entry name" value="LeuD/IlvD-like"/>
    <property type="match status" value="1"/>
</dbReference>
<dbReference type="FunFam" id="3.20.19.10:FF:000003">
    <property type="entry name" value="3-isopropylmalate dehydratase small subunit"/>
    <property type="match status" value="1"/>
</dbReference>
<dbReference type="OrthoDB" id="9777465at2"/>
<dbReference type="EMBL" id="FOOU01000014">
    <property type="protein sequence ID" value="SFG81845.1"/>
    <property type="molecule type" value="Genomic_DNA"/>
</dbReference>
<name>A0A1I2UXH1_9GAMM</name>
<dbReference type="CDD" id="cd01577">
    <property type="entry name" value="IPMI_Swivel"/>
    <property type="match status" value="1"/>
</dbReference>
<keyword evidence="13" id="KW-1185">Reference proteome</keyword>
<dbReference type="GO" id="GO:0009316">
    <property type="term" value="C:3-isopropylmalate dehydratase complex"/>
    <property type="evidence" value="ECO:0007669"/>
    <property type="project" value="InterPro"/>
</dbReference>
<dbReference type="Proteomes" id="UP000198623">
    <property type="component" value="Unassembled WGS sequence"/>
</dbReference>